<dbReference type="STRING" id="1009370.ALO_02351"/>
<feature type="domain" description="Coenzyme F420:L-glutamate ligase-like" evidence="1">
    <location>
        <begin position="8"/>
        <end position="156"/>
    </location>
</feature>
<accession>F7NEK7</accession>
<comment type="caution">
    <text evidence="2">The sequence shown here is derived from an EMBL/GenBank/DDBJ whole genome shotgun (WGS) entry which is preliminary data.</text>
</comment>
<protein>
    <recommendedName>
        <fullName evidence="1">Coenzyme F420:L-glutamate ligase-like domain-containing protein</fullName>
    </recommendedName>
</protein>
<organism evidence="2 3">
    <name type="scientific">Acetonema longum DSM 6540</name>
    <dbReference type="NCBI Taxonomy" id="1009370"/>
    <lineage>
        <taxon>Bacteria</taxon>
        <taxon>Bacillati</taxon>
        <taxon>Bacillota</taxon>
        <taxon>Negativicutes</taxon>
        <taxon>Acetonemataceae</taxon>
        <taxon>Acetonema</taxon>
    </lineage>
</organism>
<gene>
    <name evidence="2" type="ORF">ALO_02351</name>
</gene>
<evidence type="ECO:0000259" key="1">
    <source>
        <dbReference type="Pfam" id="PF01996"/>
    </source>
</evidence>
<keyword evidence="3" id="KW-1185">Reference proteome</keyword>
<dbReference type="SUPFAM" id="SSF144010">
    <property type="entry name" value="CofE-like"/>
    <property type="match status" value="1"/>
</dbReference>
<dbReference type="OrthoDB" id="9763290at2"/>
<evidence type="ECO:0000313" key="2">
    <source>
        <dbReference type="EMBL" id="EGO65418.1"/>
    </source>
</evidence>
<sequence>MELELKPVRTRIVTPKDNIVDIIERYAKQDIGPDDVVSVAESVVAISQGRILRPEDMQPRFSARVLCRFVPQKGSLSSAYGMEAAMLAEGEWRLIAAMLQGMVAKIGGKNGVFYEKAGKQAALIDDVTGTMPPFDKHLVYGPQDPCSVAEEIKKRLGCYGAAVADVNDLKRAAVLGVTVGLDPQRLAQILIDNPFGNASQQTPIVIIKNYAQAEAKAYGVPSVSV</sequence>
<reference evidence="2 3" key="1">
    <citation type="journal article" date="2011" name="EMBO J.">
        <title>Structural diversity of bacterial flagellar motors.</title>
        <authorList>
            <person name="Chen S."/>
            <person name="Beeby M."/>
            <person name="Murphy G.E."/>
            <person name="Leadbetter J.R."/>
            <person name="Hendrixson D.R."/>
            <person name="Briegel A."/>
            <person name="Li Z."/>
            <person name="Shi J."/>
            <person name="Tocheva E.I."/>
            <person name="Muller A."/>
            <person name="Dobro M.J."/>
            <person name="Jensen G.J."/>
        </authorList>
    </citation>
    <scope>NUCLEOTIDE SEQUENCE [LARGE SCALE GENOMIC DNA]</scope>
    <source>
        <strain evidence="2 3">DSM 6540</strain>
    </source>
</reference>
<dbReference type="EMBL" id="AFGF01000017">
    <property type="protein sequence ID" value="EGO65418.1"/>
    <property type="molecule type" value="Genomic_DNA"/>
</dbReference>
<dbReference type="Pfam" id="PF01996">
    <property type="entry name" value="F420_ligase"/>
    <property type="match status" value="1"/>
</dbReference>
<dbReference type="AlphaFoldDB" id="F7NEK7"/>
<dbReference type="InterPro" id="IPR002847">
    <property type="entry name" value="F420-0_gamma-glut_ligase-dom"/>
</dbReference>
<dbReference type="RefSeq" id="WP_004092410.1">
    <property type="nucleotide sequence ID" value="NZ_AFGF01000017.1"/>
</dbReference>
<dbReference type="Gene3D" id="3.30.1330.100">
    <property type="entry name" value="CofE-like"/>
    <property type="match status" value="1"/>
</dbReference>
<dbReference type="eggNOG" id="COG1478">
    <property type="taxonomic scope" value="Bacteria"/>
</dbReference>
<proteinExistence type="predicted"/>
<evidence type="ECO:0000313" key="3">
    <source>
        <dbReference type="Proteomes" id="UP000003240"/>
    </source>
</evidence>
<dbReference type="Proteomes" id="UP000003240">
    <property type="component" value="Unassembled WGS sequence"/>
</dbReference>
<name>F7NEK7_9FIRM</name>